<dbReference type="SUPFAM" id="SSF63411">
    <property type="entry name" value="LuxS/MPP-like metallohydrolase"/>
    <property type="match status" value="2"/>
</dbReference>
<dbReference type="Pfam" id="PF05193">
    <property type="entry name" value="Peptidase_M16_C"/>
    <property type="match status" value="1"/>
</dbReference>
<keyword evidence="3" id="KW-0645">Protease</keyword>
<dbReference type="EMBL" id="JAEMUK010000002">
    <property type="protein sequence ID" value="MBJ7542119.1"/>
    <property type="molecule type" value="Genomic_DNA"/>
</dbReference>
<dbReference type="Gene3D" id="3.30.830.10">
    <property type="entry name" value="Metalloenzyme, LuxS/M16 peptidase-like"/>
    <property type="match status" value="2"/>
</dbReference>
<accession>A0A8I1GBW7</accession>
<dbReference type="InterPro" id="IPR011249">
    <property type="entry name" value="Metalloenz_LuxS/M16"/>
</dbReference>
<evidence type="ECO:0000256" key="1">
    <source>
        <dbReference type="ARBA" id="ARBA00001947"/>
    </source>
</evidence>
<dbReference type="Pfam" id="PF00675">
    <property type="entry name" value="Peptidase_M16"/>
    <property type="match status" value="1"/>
</dbReference>
<comment type="caution">
    <text evidence="7">The sequence shown here is derived from an EMBL/GenBank/DDBJ whole genome shotgun (WGS) entry which is preliminary data.</text>
</comment>
<keyword evidence="3" id="KW-0482">Metalloprotease</keyword>
<evidence type="ECO:0000313" key="8">
    <source>
        <dbReference type="Proteomes" id="UP000623250"/>
    </source>
</evidence>
<comment type="cofactor">
    <cofactor evidence="1">
        <name>Zn(2+)</name>
        <dbReference type="ChEBI" id="CHEBI:29105"/>
    </cofactor>
</comment>
<comment type="similarity">
    <text evidence="2 4">Belongs to the peptidase M16 family.</text>
</comment>
<dbReference type="InterPro" id="IPR050361">
    <property type="entry name" value="MPP/UQCRC_Complex"/>
</dbReference>
<name>A0A8I1GBW7_9HYPH</name>
<reference evidence="7 8" key="1">
    <citation type="submission" date="2020-12" db="EMBL/GenBank/DDBJ databases">
        <title>Revised draft genomes of Rhodomicrobium vannielii ATCC 17100 and Rhodomicrobium udaipurense JA643.</title>
        <authorList>
            <person name="Conners E.M."/>
            <person name="Davenport E.J."/>
            <person name="Bose A."/>
        </authorList>
    </citation>
    <scope>NUCLEOTIDE SEQUENCE [LARGE SCALE GENOMIC DNA]</scope>
    <source>
        <strain evidence="7 8">JA643</strain>
    </source>
</reference>
<evidence type="ECO:0000256" key="4">
    <source>
        <dbReference type="RuleBase" id="RU004447"/>
    </source>
</evidence>
<dbReference type="InterPro" id="IPR011765">
    <property type="entry name" value="Pept_M16_N"/>
</dbReference>
<proteinExistence type="inferred from homology"/>
<dbReference type="InterPro" id="IPR001431">
    <property type="entry name" value="Pept_M16_Zn_BS"/>
</dbReference>
<dbReference type="PANTHER" id="PTHR11851">
    <property type="entry name" value="METALLOPROTEASE"/>
    <property type="match status" value="1"/>
</dbReference>
<dbReference type="PANTHER" id="PTHR11851:SF49">
    <property type="entry name" value="MITOCHONDRIAL-PROCESSING PEPTIDASE SUBUNIT ALPHA"/>
    <property type="match status" value="1"/>
</dbReference>
<dbReference type="GO" id="GO:0004222">
    <property type="term" value="F:metalloendopeptidase activity"/>
    <property type="evidence" value="ECO:0007669"/>
    <property type="project" value="InterPro"/>
</dbReference>
<feature type="domain" description="Peptidase M16 N-terminal" evidence="5">
    <location>
        <begin position="88"/>
        <end position="229"/>
    </location>
</feature>
<sequence length="508" mass="55697">MEGKSYIFSDSLQKDAGLPMFQASSYGTHPCSTPSRSGKLTKIKLLGALLMALALSPLDTLAAAQTSSPARLAYHGTLDNGLEIVVVPDRRAPVVTHMVWYKVGAADEPLGKSGIAHFLEHLMFKGTDKIPAGEYSKIVARLGGQDNAFTAQDITAYFQRVAKDKLPKVMEMEADRMANLKLAENDVLTERKVILEERRSRVDNDPSSLLQEQMMASLYTAHPYHTPIIGWETEMKGLTREDAIAHYKKWYAPNNAVLVVTGDVEPEEVVRLAKETYGKIPANSAVGAPRKRPSEPEPVAEKRVLLRDGRVGKATLERYYTAPSFNTATNGEAEAMQLLGRIVGASNTSRIYNKLVREEKKASAASAWYSGLALDNGRFGFYAVAAGDNKLEDIEASIDEVIDEVIRNGVTDEELERAKTSEIANLVYSSDSQQSLAHTYGWSLATGRTVDDVEARSERLKAVKREDVQAVAAKYLKRKRSVTGYLIPEPSQVAKVDPRPASAGGTLH</sequence>
<dbReference type="Proteomes" id="UP000623250">
    <property type="component" value="Unassembled WGS sequence"/>
</dbReference>
<dbReference type="GO" id="GO:0046872">
    <property type="term" value="F:metal ion binding"/>
    <property type="evidence" value="ECO:0007669"/>
    <property type="project" value="InterPro"/>
</dbReference>
<keyword evidence="3" id="KW-0378">Hydrolase</keyword>
<evidence type="ECO:0000259" key="5">
    <source>
        <dbReference type="Pfam" id="PF00675"/>
    </source>
</evidence>
<gene>
    <name evidence="7" type="ORF">JDN41_00925</name>
</gene>
<evidence type="ECO:0000256" key="2">
    <source>
        <dbReference type="ARBA" id="ARBA00007261"/>
    </source>
</evidence>
<organism evidence="7 8">
    <name type="scientific">Rhodomicrobium udaipurense</name>
    <dbReference type="NCBI Taxonomy" id="1202716"/>
    <lineage>
        <taxon>Bacteria</taxon>
        <taxon>Pseudomonadati</taxon>
        <taxon>Pseudomonadota</taxon>
        <taxon>Alphaproteobacteria</taxon>
        <taxon>Hyphomicrobiales</taxon>
        <taxon>Hyphomicrobiaceae</taxon>
        <taxon>Rhodomicrobium</taxon>
    </lineage>
</organism>
<dbReference type="AlphaFoldDB" id="A0A8I1GBW7"/>
<dbReference type="GO" id="GO:0006508">
    <property type="term" value="P:proteolysis"/>
    <property type="evidence" value="ECO:0007669"/>
    <property type="project" value="InterPro"/>
</dbReference>
<dbReference type="PROSITE" id="PS00143">
    <property type="entry name" value="INSULINASE"/>
    <property type="match status" value="1"/>
</dbReference>
<evidence type="ECO:0000313" key="7">
    <source>
        <dbReference type="EMBL" id="MBJ7542119.1"/>
    </source>
</evidence>
<evidence type="ECO:0000259" key="6">
    <source>
        <dbReference type="Pfam" id="PF05193"/>
    </source>
</evidence>
<feature type="domain" description="Peptidase M16 C-terminal" evidence="6">
    <location>
        <begin position="238"/>
        <end position="420"/>
    </location>
</feature>
<evidence type="ECO:0000256" key="3">
    <source>
        <dbReference type="ARBA" id="ARBA00023049"/>
    </source>
</evidence>
<dbReference type="InterPro" id="IPR007863">
    <property type="entry name" value="Peptidase_M16_C"/>
</dbReference>
<protein>
    <submittedName>
        <fullName evidence="7">Insulinase family protein</fullName>
    </submittedName>
</protein>
<keyword evidence="8" id="KW-1185">Reference proteome</keyword>